<evidence type="ECO:0000256" key="3">
    <source>
        <dbReference type="ARBA" id="ARBA00022552"/>
    </source>
</evidence>
<dbReference type="OrthoDB" id="29058at2759"/>
<reference evidence="6" key="1">
    <citation type="submission" date="2021-02" db="EMBL/GenBank/DDBJ databases">
        <title>First Annotated Genome of the Yellow-green Alga Tribonema minus.</title>
        <authorList>
            <person name="Mahan K.M."/>
        </authorList>
    </citation>
    <scope>NUCLEOTIDE SEQUENCE</scope>
    <source>
        <strain evidence="6">UTEX B ZZ1240</strain>
    </source>
</reference>
<evidence type="ECO:0000256" key="5">
    <source>
        <dbReference type="SAM" id="MobiDB-lite"/>
    </source>
</evidence>
<comment type="similarity">
    <text evidence="2">Belongs to the UTP11 family.</text>
</comment>
<dbReference type="EMBL" id="JAFCMP010000048">
    <property type="protein sequence ID" value="KAG5189505.1"/>
    <property type="molecule type" value="Genomic_DNA"/>
</dbReference>
<comment type="caution">
    <text evidence="6">The sequence shown here is derived from an EMBL/GenBank/DDBJ whole genome shotgun (WGS) entry which is preliminary data.</text>
</comment>
<dbReference type="AlphaFoldDB" id="A0A836CK24"/>
<evidence type="ECO:0000313" key="7">
    <source>
        <dbReference type="Proteomes" id="UP000664859"/>
    </source>
</evidence>
<gene>
    <name evidence="6" type="ORF">JKP88DRAFT_192730</name>
</gene>
<protein>
    <submittedName>
        <fullName evidence="6">Small-subunit processome</fullName>
    </submittedName>
</protein>
<dbReference type="Pfam" id="PF03998">
    <property type="entry name" value="Utp11"/>
    <property type="match status" value="1"/>
</dbReference>
<evidence type="ECO:0000256" key="1">
    <source>
        <dbReference type="ARBA" id="ARBA00004604"/>
    </source>
</evidence>
<feature type="region of interest" description="Disordered" evidence="5">
    <location>
        <begin position="227"/>
        <end position="248"/>
    </location>
</feature>
<dbReference type="InterPro" id="IPR007144">
    <property type="entry name" value="SSU_processome_Utp11"/>
</dbReference>
<dbReference type="PANTHER" id="PTHR12838:SF0">
    <property type="entry name" value="U3 SMALL NUCLEOLAR RNA-ASSOCIATED PROTEIN 11-RELATED"/>
    <property type="match status" value="1"/>
</dbReference>
<evidence type="ECO:0000256" key="4">
    <source>
        <dbReference type="ARBA" id="ARBA00023242"/>
    </source>
</evidence>
<feature type="region of interest" description="Disordered" evidence="5">
    <location>
        <begin position="1"/>
        <end position="24"/>
    </location>
</feature>
<organism evidence="6 7">
    <name type="scientific">Tribonema minus</name>
    <dbReference type="NCBI Taxonomy" id="303371"/>
    <lineage>
        <taxon>Eukaryota</taxon>
        <taxon>Sar</taxon>
        <taxon>Stramenopiles</taxon>
        <taxon>Ochrophyta</taxon>
        <taxon>PX clade</taxon>
        <taxon>Xanthophyceae</taxon>
        <taxon>Tribonematales</taxon>
        <taxon>Tribonemataceae</taxon>
        <taxon>Tribonema</taxon>
    </lineage>
</organism>
<keyword evidence="3" id="KW-0698">rRNA processing</keyword>
<dbReference type="PANTHER" id="PTHR12838">
    <property type="entry name" value="U3 SMALL NUCLEOLAR RNA-ASSOCIATED PROTEIN 11"/>
    <property type="match status" value="1"/>
</dbReference>
<name>A0A836CK24_9STRA</name>
<keyword evidence="4" id="KW-0539">Nucleus</keyword>
<evidence type="ECO:0000313" key="6">
    <source>
        <dbReference type="EMBL" id="KAG5189505.1"/>
    </source>
</evidence>
<keyword evidence="7" id="KW-1185">Reference proteome</keyword>
<feature type="non-terminal residue" evidence="6">
    <location>
        <position position="1"/>
    </location>
</feature>
<dbReference type="GO" id="GO:0032040">
    <property type="term" value="C:small-subunit processome"/>
    <property type="evidence" value="ECO:0007669"/>
    <property type="project" value="InterPro"/>
</dbReference>
<dbReference type="Proteomes" id="UP000664859">
    <property type="component" value="Unassembled WGS sequence"/>
</dbReference>
<evidence type="ECO:0000256" key="2">
    <source>
        <dbReference type="ARBA" id="ARBA00008105"/>
    </source>
</evidence>
<accession>A0A836CK24</accession>
<comment type="subcellular location">
    <subcellularLocation>
        <location evidence="1">Nucleus</location>
        <location evidence="1">Nucleolus</location>
    </subcellularLocation>
</comment>
<dbReference type="PIRSF" id="PIRSF015952">
    <property type="entry name" value="U3snoRNP11"/>
    <property type="match status" value="1"/>
</dbReference>
<proteinExistence type="inferred from homology"/>
<sequence length="248" mass="28404">MSSLRNAVKRKTHKERAQPASRSKFGLLEKHSDYVLRARDYNAKRDRLNALRLKASLRNPDEFYFGMHKAKTKEGVHQVEGSSSLDHETAHMLKTQDMAYIHMKRAVDIKKAERLKAGLHMLDAPPQNTHTVFVKNKRQRRAFDAAEYFDTAPELAGRTFNRPRMATLESKQVLGAESRADLKKALKQRDAAYQEVEAREERARKMTRAAAHLAAQRALMTARGTVTKVKGAEKGQPPVYKWKRQRAK</sequence>
<dbReference type="GO" id="GO:0006364">
    <property type="term" value="P:rRNA processing"/>
    <property type="evidence" value="ECO:0007669"/>
    <property type="project" value="UniProtKB-KW"/>
</dbReference>